<feature type="compositionally biased region" description="Polar residues" evidence="1">
    <location>
        <begin position="271"/>
        <end position="286"/>
    </location>
</feature>
<comment type="caution">
    <text evidence="2">The sequence shown here is derived from an EMBL/GenBank/DDBJ whole genome shotgun (WGS) entry which is preliminary data.</text>
</comment>
<name>A0AAD4Q6C2_9AGAM</name>
<keyword evidence="3" id="KW-1185">Reference proteome</keyword>
<feature type="region of interest" description="Disordered" evidence="1">
    <location>
        <begin position="64"/>
        <end position="91"/>
    </location>
</feature>
<sequence>MTKVWQCKPAHLIKNICTPAQPLAGLISPSTGTRPSLLRIVIGAVKNCRDGEYRVLHSHHCPTSPPILNLRSHPPPSPHSPPATTAGDGRVPSLSLRLASRSGRQGLPHGTRPILLPRLALRRPRHRQQYHHRWQPSSPDPRYRVCGVHGSGSAPVVDPARRRDRARSTGSRVRPAGQAQSRAVPEVDECAWAWCVFSPLFFECANSFWSELTPLPRPPDIDVRLANGAHLASVPTPYPRLSSTPSITSPIGTPRGPPRNLTIDVGASRAIQDTSRPSAGPQTPTRSLHEVAVPSPGPTSFPRREPHSAATQRVTFEGLTSNEPP</sequence>
<feature type="compositionally biased region" description="Low complexity" evidence="1">
    <location>
        <begin position="242"/>
        <end position="251"/>
    </location>
</feature>
<accession>A0AAD4Q6C2</accession>
<dbReference type="AlphaFoldDB" id="A0AAD4Q6C2"/>
<feature type="compositionally biased region" description="Polar residues" evidence="1">
    <location>
        <begin position="309"/>
        <end position="325"/>
    </location>
</feature>
<reference evidence="2" key="1">
    <citation type="submission" date="2022-01" db="EMBL/GenBank/DDBJ databases">
        <title>Comparative genomics reveals a dynamic genome evolution in the ectomycorrhizal milk-cap (Lactarius) mushrooms.</title>
        <authorList>
            <consortium name="DOE Joint Genome Institute"/>
            <person name="Lebreton A."/>
            <person name="Tang N."/>
            <person name="Kuo A."/>
            <person name="LaButti K."/>
            <person name="Drula E."/>
            <person name="Barry K."/>
            <person name="Clum A."/>
            <person name="Lipzen A."/>
            <person name="Mousain D."/>
            <person name="Ng V."/>
            <person name="Wang R."/>
            <person name="Wang X."/>
            <person name="Dai Y."/>
            <person name="Henrissat B."/>
            <person name="Grigoriev I.V."/>
            <person name="Guerin-Laguette A."/>
            <person name="Yu F."/>
            <person name="Martin F.M."/>
        </authorList>
    </citation>
    <scope>NUCLEOTIDE SEQUENCE</scope>
    <source>
        <strain evidence="2">QP</strain>
    </source>
</reference>
<organism evidence="2 3">
    <name type="scientific">Lactarius akahatsu</name>
    <dbReference type="NCBI Taxonomy" id="416441"/>
    <lineage>
        <taxon>Eukaryota</taxon>
        <taxon>Fungi</taxon>
        <taxon>Dikarya</taxon>
        <taxon>Basidiomycota</taxon>
        <taxon>Agaricomycotina</taxon>
        <taxon>Agaricomycetes</taxon>
        <taxon>Russulales</taxon>
        <taxon>Russulaceae</taxon>
        <taxon>Lactarius</taxon>
    </lineage>
</organism>
<dbReference type="EMBL" id="JAKELL010000045">
    <property type="protein sequence ID" value="KAH8987886.1"/>
    <property type="molecule type" value="Genomic_DNA"/>
</dbReference>
<proteinExistence type="predicted"/>
<evidence type="ECO:0000313" key="2">
    <source>
        <dbReference type="EMBL" id="KAH8987886.1"/>
    </source>
</evidence>
<feature type="region of interest" description="Disordered" evidence="1">
    <location>
        <begin position="149"/>
        <end position="180"/>
    </location>
</feature>
<protein>
    <submittedName>
        <fullName evidence="2">Uncharacterized protein</fullName>
    </submittedName>
</protein>
<evidence type="ECO:0000256" key="1">
    <source>
        <dbReference type="SAM" id="MobiDB-lite"/>
    </source>
</evidence>
<dbReference type="Proteomes" id="UP001201163">
    <property type="component" value="Unassembled WGS sequence"/>
</dbReference>
<gene>
    <name evidence="2" type="ORF">EDB92DRAFT_1874781</name>
</gene>
<evidence type="ECO:0000313" key="3">
    <source>
        <dbReference type="Proteomes" id="UP001201163"/>
    </source>
</evidence>
<feature type="region of interest" description="Disordered" evidence="1">
    <location>
        <begin position="236"/>
        <end position="325"/>
    </location>
</feature>